<feature type="compositionally biased region" description="Polar residues" evidence="1">
    <location>
        <begin position="346"/>
        <end position="356"/>
    </location>
</feature>
<feature type="compositionally biased region" description="Basic and acidic residues" evidence="1">
    <location>
        <begin position="335"/>
        <end position="345"/>
    </location>
</feature>
<dbReference type="OrthoDB" id="5572108at2759"/>
<accession>A0A0R0LUZ8</accession>
<feature type="compositionally biased region" description="Basic and acidic residues" evidence="1">
    <location>
        <begin position="382"/>
        <end position="399"/>
    </location>
</feature>
<dbReference type="EMBL" id="LGUB01000445">
    <property type="protein sequence ID" value="KRH93190.1"/>
    <property type="molecule type" value="Genomic_DNA"/>
</dbReference>
<gene>
    <name evidence="2" type="ORF">M153_13370002508</name>
</gene>
<sequence length="541" mass="63229">MSGFPHLAFLHTANKNVYSNFMRTDQSYFTKESEQYPMYRKPEDKFVGMLMDQTGIKIWDIDEEDGIFIRENPFEKTENSNEQKNDSELPFFLELSDLFQDGHLNQKCVKKNLFDFDKLPRLANCFVSFVYHDGILSNELLFMVHYLINTKACKGVLCLPLSIIMSVSTDGHAVYIFKNENKNLLEGIHEKKITNLDLNIEKSLFISIIDDFVLVDTKKVHKQSFSEEEPIDHIKTMIDDKETNIFEFFSAELAHLNDLDPSQSTGPFLCDLCWEWLSYPDQGEHQKKVHVKNNKCECVRTKKDEGKKKRKRRTKLEMLESKRLMMSSQENPRLFFDESQNKNDDSTINESQNQEEQSSKKAGGSDDEPSKEVKRRKPRKKTTSETKQPEKSTENEENLKSLSKSGENIEPHDHVHFVFEGESHIDQIVTFLTFYQKKHNKKLNVICRESFWNQINEKLQSLQLKNSTDSSKSISVEQKSSGESLVEDKSLFKHFIPSDCNIYKNLAELLSIELAKELWMTDCEWNRCGVRIFKEKLLFYL</sequence>
<dbReference type="Pfam" id="PF17003">
    <property type="entry name" value="Actin_micro"/>
    <property type="match status" value="2"/>
</dbReference>
<feature type="region of interest" description="Disordered" evidence="1">
    <location>
        <begin position="303"/>
        <end position="408"/>
    </location>
</feature>
<evidence type="ECO:0000256" key="1">
    <source>
        <dbReference type="SAM" id="MobiDB-lite"/>
    </source>
</evidence>
<keyword evidence="3" id="KW-1185">Reference proteome</keyword>
<dbReference type="VEuPathDB" id="MicrosporidiaDB:M153_13370002508"/>
<reference evidence="2 3" key="1">
    <citation type="submission" date="2015-07" db="EMBL/GenBank/DDBJ databases">
        <title>The genome of Pseudoloma neurophilia, a relevant intracellular parasite of the zebrafish.</title>
        <authorList>
            <person name="Ndikumana S."/>
            <person name="Pelin A."/>
            <person name="Sanders J."/>
            <person name="Corradi N."/>
        </authorList>
    </citation>
    <scope>NUCLEOTIDE SEQUENCE [LARGE SCALE GENOMIC DNA]</scope>
    <source>
        <strain evidence="2 3">MK1</strain>
    </source>
</reference>
<evidence type="ECO:0000313" key="2">
    <source>
        <dbReference type="EMBL" id="KRH93190.1"/>
    </source>
</evidence>
<name>A0A0R0LUZ8_9MICR</name>
<comment type="caution">
    <text evidence="2">The sequence shown here is derived from an EMBL/GenBank/DDBJ whole genome shotgun (WGS) entry which is preliminary data.</text>
</comment>
<dbReference type="Proteomes" id="UP000051530">
    <property type="component" value="Unassembled WGS sequence"/>
</dbReference>
<evidence type="ECO:0000313" key="3">
    <source>
        <dbReference type="Proteomes" id="UP000051530"/>
    </source>
</evidence>
<proteinExistence type="predicted"/>
<protein>
    <submittedName>
        <fullName evidence="2">Uncharacterized protein</fullName>
    </submittedName>
</protein>
<organism evidence="2 3">
    <name type="scientific">Pseudoloma neurophilia</name>
    <dbReference type="NCBI Taxonomy" id="146866"/>
    <lineage>
        <taxon>Eukaryota</taxon>
        <taxon>Fungi</taxon>
        <taxon>Fungi incertae sedis</taxon>
        <taxon>Microsporidia</taxon>
        <taxon>Pseudoloma</taxon>
    </lineage>
</organism>
<dbReference type="AlphaFoldDB" id="A0A0R0LUZ8"/>